<comment type="similarity">
    <text evidence="4">In the N-terminal section; belongs to the acetate CoA ligase alpha subunit family.</text>
</comment>
<keyword evidence="3 5" id="KW-0067">ATP-binding</keyword>
<evidence type="ECO:0000313" key="9">
    <source>
        <dbReference type="Proteomes" id="UP000824988"/>
    </source>
</evidence>
<dbReference type="PANTHER" id="PTHR43334">
    <property type="entry name" value="ACETATE--COA LIGASE [ADP-FORMING]"/>
    <property type="match status" value="1"/>
</dbReference>
<dbReference type="Pfam" id="PF00583">
    <property type="entry name" value="Acetyltransf_1"/>
    <property type="match status" value="1"/>
</dbReference>
<feature type="domain" description="N-acetyltransferase" evidence="7">
    <location>
        <begin position="736"/>
        <end position="893"/>
    </location>
</feature>
<dbReference type="GO" id="GO:0043758">
    <property type="term" value="F:acetate-CoA ligase (ADP-forming) activity"/>
    <property type="evidence" value="ECO:0007669"/>
    <property type="project" value="InterPro"/>
</dbReference>
<dbReference type="InterPro" id="IPR003781">
    <property type="entry name" value="CoA-bd"/>
</dbReference>
<evidence type="ECO:0000259" key="6">
    <source>
        <dbReference type="PROSITE" id="PS50975"/>
    </source>
</evidence>
<evidence type="ECO:0000256" key="1">
    <source>
        <dbReference type="ARBA" id="ARBA00022598"/>
    </source>
</evidence>
<name>A0A8D4VM99_9GAMM</name>
<proteinExistence type="inferred from homology"/>
<dbReference type="GO" id="GO:0005524">
    <property type="term" value="F:ATP binding"/>
    <property type="evidence" value="ECO:0007669"/>
    <property type="project" value="UniProtKB-UniRule"/>
</dbReference>
<dbReference type="RefSeq" id="WP_221048285.1">
    <property type="nucleotide sequence ID" value="NZ_AP019782.1"/>
</dbReference>
<evidence type="ECO:0000256" key="5">
    <source>
        <dbReference type="PROSITE-ProRule" id="PRU00409"/>
    </source>
</evidence>
<dbReference type="CDD" id="cd04301">
    <property type="entry name" value="NAT_SF"/>
    <property type="match status" value="1"/>
</dbReference>
<evidence type="ECO:0000256" key="2">
    <source>
        <dbReference type="ARBA" id="ARBA00022741"/>
    </source>
</evidence>
<dbReference type="InterPro" id="IPR000182">
    <property type="entry name" value="GNAT_dom"/>
</dbReference>
<accession>A0A8D4VM99</accession>
<dbReference type="EMBL" id="AP019782">
    <property type="protein sequence ID" value="BBL70191.1"/>
    <property type="molecule type" value="Genomic_DNA"/>
</dbReference>
<dbReference type="GO" id="GO:0046872">
    <property type="term" value="F:metal ion binding"/>
    <property type="evidence" value="ECO:0007669"/>
    <property type="project" value="InterPro"/>
</dbReference>
<dbReference type="Pfam" id="PF13549">
    <property type="entry name" value="ATP-grasp_5"/>
    <property type="match status" value="1"/>
</dbReference>
<dbReference type="AlphaFoldDB" id="A0A8D4VM99"/>
<dbReference type="Proteomes" id="UP000824988">
    <property type="component" value="Chromosome"/>
</dbReference>
<keyword evidence="1" id="KW-0436">Ligase</keyword>
<keyword evidence="2 5" id="KW-0547">Nucleotide-binding</keyword>
<dbReference type="InterPro" id="IPR011761">
    <property type="entry name" value="ATP-grasp"/>
</dbReference>
<evidence type="ECO:0000256" key="3">
    <source>
        <dbReference type="ARBA" id="ARBA00022840"/>
    </source>
</evidence>
<reference evidence="8" key="1">
    <citation type="submission" date="2019-06" db="EMBL/GenBank/DDBJ databases">
        <title>Complete genome sequence of Methylogaea oryzae strain JCM16910.</title>
        <authorList>
            <person name="Asakawa S."/>
        </authorList>
    </citation>
    <scope>NUCLEOTIDE SEQUENCE</scope>
    <source>
        <strain evidence="8">E10</strain>
    </source>
</reference>
<dbReference type="PROSITE" id="PS50975">
    <property type="entry name" value="ATP_GRASP"/>
    <property type="match status" value="1"/>
</dbReference>
<dbReference type="InterPro" id="IPR051538">
    <property type="entry name" value="Acyl-CoA_Synth/Transferase"/>
</dbReference>
<keyword evidence="9" id="KW-1185">Reference proteome</keyword>
<dbReference type="PANTHER" id="PTHR43334:SF1">
    <property type="entry name" value="3-HYDROXYPROPIONATE--COA LIGASE [ADP-FORMING]"/>
    <property type="match status" value="1"/>
</dbReference>
<gene>
    <name evidence="8" type="ORF">MoryE10_07970</name>
</gene>
<evidence type="ECO:0000259" key="7">
    <source>
        <dbReference type="PROSITE" id="PS51186"/>
    </source>
</evidence>
<dbReference type="GO" id="GO:0016747">
    <property type="term" value="F:acyltransferase activity, transferring groups other than amino-acyl groups"/>
    <property type="evidence" value="ECO:0007669"/>
    <property type="project" value="InterPro"/>
</dbReference>
<protein>
    <submittedName>
        <fullName evidence="8">GNAT family N-acetyltransferase</fullName>
    </submittedName>
</protein>
<organism evidence="8 9">
    <name type="scientific">Methylogaea oryzae</name>
    <dbReference type="NCBI Taxonomy" id="1295382"/>
    <lineage>
        <taxon>Bacteria</taxon>
        <taxon>Pseudomonadati</taxon>
        <taxon>Pseudomonadota</taxon>
        <taxon>Gammaproteobacteria</taxon>
        <taxon>Methylococcales</taxon>
        <taxon>Methylococcaceae</taxon>
        <taxon>Methylogaea</taxon>
    </lineage>
</organism>
<dbReference type="FunFam" id="3.30.1490.20:FF:000020">
    <property type="entry name" value="Protein lysine acetyltransferase"/>
    <property type="match status" value="1"/>
</dbReference>
<dbReference type="InterPro" id="IPR043938">
    <property type="entry name" value="Ligase_CoA_dom"/>
</dbReference>
<dbReference type="InterPro" id="IPR032875">
    <property type="entry name" value="Succ_CoA_lig_flav_dom"/>
</dbReference>
<dbReference type="SMART" id="SM00881">
    <property type="entry name" value="CoA_binding"/>
    <property type="match status" value="1"/>
</dbReference>
<dbReference type="KEGG" id="moz:MoryE10_07970"/>
<dbReference type="PROSITE" id="PS51186">
    <property type="entry name" value="GNAT"/>
    <property type="match status" value="1"/>
</dbReference>
<dbReference type="Pfam" id="PF19045">
    <property type="entry name" value="Ligase_CoA_2"/>
    <property type="match status" value="1"/>
</dbReference>
<feature type="domain" description="ATP-grasp" evidence="6">
    <location>
        <begin position="495"/>
        <end position="531"/>
    </location>
</feature>
<dbReference type="Pfam" id="PF13380">
    <property type="entry name" value="CoA_binding_2"/>
    <property type="match status" value="1"/>
</dbReference>
<evidence type="ECO:0000256" key="4">
    <source>
        <dbReference type="ARBA" id="ARBA00060888"/>
    </source>
</evidence>
<dbReference type="Pfam" id="PF13607">
    <property type="entry name" value="Succ_CoA_lig"/>
    <property type="match status" value="1"/>
</dbReference>
<sequence length="893" mass="95430">MSQHYLSMLFSPKSVAVFGASGRPEAVGGIIFRNLLAGFQGEVYGINPKRPEIDGRSTYASIDEIGRPVELAVIATPAESVAAVIESCGKCGVKAAVVLSAGFSETGPKGAALQKAVVDTAKLFGVRLLGPNCLGIMRPGTGLNATFYRGDARPGNLALVSQSGALCAAILDWAHAAGVGFSSVVSVGTSADIDFGEILDYLVSDPKTDSILLYVEGIRDSRSFVSALRAASRVKPVIGVKVGRHLAGSKAAVSHTGALVGADDVFDAALRRAGVVRVKTIAQMFTAAQALAYRHRPAGNRLAIITNGGGPGAMAADQVADLGIPLAEFAPETLAKLDGFLPSTWSHGNPADIIGDAPPERYRQAVDACMADPNVDGVLVILTPQAMTQPLAVAEAVVSVAAQHPKPLLACWMGDAQIRDGRQAFALAGIPTFRTPEPAVDAFSYIAAYHQNQKLLLQTPGPLSQRIEPDVEGARMLIESALADRRHVLNEVESKALLSAFHIPVAHTMIARSPNEALLLAEQFGFPVALKVNSPDITHKTDAGGVKLGLDNAHAVRAGYNDMLAEVRKNRPNARIDGIAVEPMIRKPNGRELMIGVTNDPIFGPIITFGAGGIMVEVMGDRAVALPPLNAYLARSLIDRTRVAKLLGQFRHMPPVDREALENVLLRVSEMVCELPWLKEMDINPLIVDEHGALAVDARVVVDYVSASSVPYDHMAIHPYPSHLISQWQLPDGTDVTIRPIRPEDADLEQEFVRGLSEEAKFFRFLSALQELSPAMLARFTQIDYDREMALIAVTVQNGKELELGVCRYAINPDGETCEFALVVSDAWQGRGIGSRLMGGLIGAARARGLRLMEGEVLASNKNMLKLMDILGFNVTVSSDDPNIRRAAKMLKS</sequence>
<evidence type="ECO:0000313" key="8">
    <source>
        <dbReference type="EMBL" id="BBL70191.1"/>
    </source>
</evidence>